<gene>
    <name evidence="9" type="ORF">RRG08_040960</name>
</gene>
<feature type="compositionally biased region" description="Polar residues" evidence="5">
    <location>
        <begin position="706"/>
        <end position="718"/>
    </location>
</feature>
<feature type="region of interest" description="Disordered" evidence="5">
    <location>
        <begin position="1338"/>
        <end position="1450"/>
    </location>
</feature>
<feature type="compositionally biased region" description="Polar residues" evidence="5">
    <location>
        <begin position="1139"/>
        <end position="1149"/>
    </location>
</feature>
<keyword evidence="2" id="KW-0963">Cytoplasm</keyword>
<evidence type="ECO:0000256" key="3">
    <source>
        <dbReference type="ARBA" id="ARBA00022614"/>
    </source>
</evidence>
<evidence type="ECO:0000256" key="2">
    <source>
        <dbReference type="ARBA" id="ARBA00022490"/>
    </source>
</evidence>
<feature type="compositionally biased region" description="Polar residues" evidence="5">
    <location>
        <begin position="1466"/>
        <end position="1475"/>
    </location>
</feature>
<feature type="region of interest" description="Disordered" evidence="5">
    <location>
        <begin position="379"/>
        <end position="469"/>
    </location>
</feature>
<feature type="compositionally biased region" description="Basic residues" evidence="5">
    <location>
        <begin position="426"/>
        <end position="436"/>
    </location>
</feature>
<feature type="compositionally biased region" description="Polar residues" evidence="5">
    <location>
        <begin position="591"/>
        <end position="606"/>
    </location>
</feature>
<feature type="compositionally biased region" description="Basic and acidic residues" evidence="5">
    <location>
        <begin position="1150"/>
        <end position="1169"/>
    </location>
</feature>
<feature type="compositionally biased region" description="Basic residues" evidence="5">
    <location>
        <begin position="1386"/>
        <end position="1399"/>
    </location>
</feature>
<keyword evidence="10" id="KW-1185">Reference proteome</keyword>
<evidence type="ECO:0000256" key="1">
    <source>
        <dbReference type="ARBA" id="ARBA00004496"/>
    </source>
</evidence>
<keyword evidence="4" id="KW-0677">Repeat</keyword>
<feature type="region of interest" description="Disordered" evidence="5">
    <location>
        <begin position="1139"/>
        <end position="1183"/>
    </location>
</feature>
<dbReference type="InterPro" id="IPR057676">
    <property type="entry name" value="PH_S11IP_C"/>
</dbReference>
<dbReference type="Gene3D" id="3.80.10.10">
    <property type="entry name" value="Ribonuclease Inhibitor"/>
    <property type="match status" value="2"/>
</dbReference>
<dbReference type="InterPro" id="IPR057288">
    <property type="entry name" value="PH_PLEKHM2"/>
</dbReference>
<name>A0AAE1ALE4_9GAST</name>
<feature type="region of interest" description="Disordered" evidence="5">
    <location>
        <begin position="1076"/>
        <end position="1117"/>
    </location>
</feature>
<feature type="compositionally biased region" description="Basic and acidic residues" evidence="5">
    <location>
        <begin position="1426"/>
        <end position="1450"/>
    </location>
</feature>
<dbReference type="PROSITE" id="PS51450">
    <property type="entry name" value="LRR"/>
    <property type="match status" value="2"/>
</dbReference>
<evidence type="ECO:0000259" key="6">
    <source>
        <dbReference type="Pfam" id="PF23142"/>
    </source>
</evidence>
<evidence type="ECO:0000256" key="5">
    <source>
        <dbReference type="SAM" id="MobiDB-lite"/>
    </source>
</evidence>
<feature type="compositionally biased region" description="Basic residues" evidence="5">
    <location>
        <begin position="1170"/>
        <end position="1183"/>
    </location>
</feature>
<feature type="domain" description="PLEKHM2 PH" evidence="6">
    <location>
        <begin position="1497"/>
        <end position="1624"/>
    </location>
</feature>
<protein>
    <recommendedName>
        <fullName evidence="11">Serine/threonine-protein kinase 11-interacting protein</fullName>
    </recommendedName>
</protein>
<evidence type="ECO:0000313" key="10">
    <source>
        <dbReference type="Proteomes" id="UP001283361"/>
    </source>
</evidence>
<feature type="compositionally biased region" description="Basic residues" evidence="5">
    <location>
        <begin position="533"/>
        <end position="549"/>
    </location>
</feature>
<accession>A0AAE1ALE4</accession>
<dbReference type="Pfam" id="PF23142">
    <property type="entry name" value="PH_PLEKHM2"/>
    <property type="match status" value="1"/>
</dbReference>
<dbReference type="GO" id="GO:0005737">
    <property type="term" value="C:cytoplasm"/>
    <property type="evidence" value="ECO:0007669"/>
    <property type="project" value="UniProtKB-SubCell"/>
</dbReference>
<dbReference type="InterPro" id="IPR001611">
    <property type="entry name" value="Leu-rich_rpt"/>
</dbReference>
<dbReference type="Pfam" id="PF25357">
    <property type="entry name" value="PH_S11IP"/>
    <property type="match status" value="1"/>
</dbReference>
<dbReference type="PANTHER" id="PTHR15454">
    <property type="entry name" value="NISCHARIN RELATED"/>
    <property type="match status" value="1"/>
</dbReference>
<evidence type="ECO:0000259" key="8">
    <source>
        <dbReference type="Pfam" id="PF25624"/>
    </source>
</evidence>
<feature type="region of interest" description="Disordered" evidence="5">
    <location>
        <begin position="1462"/>
        <end position="1483"/>
    </location>
</feature>
<dbReference type="PANTHER" id="PTHR15454:SF69">
    <property type="entry name" value="SERINE_THREONINE-PROTEIN KINASE 11-INTERACTING PROTEIN"/>
    <property type="match status" value="1"/>
</dbReference>
<feature type="region of interest" description="Disordered" evidence="5">
    <location>
        <begin position="988"/>
        <end position="1022"/>
    </location>
</feature>
<feature type="region of interest" description="Disordered" evidence="5">
    <location>
        <begin position="706"/>
        <end position="728"/>
    </location>
</feature>
<keyword evidence="3" id="KW-0433">Leucine-rich repeat</keyword>
<dbReference type="InterPro" id="IPR057292">
    <property type="entry name" value="PH_S11IP"/>
</dbReference>
<feature type="compositionally biased region" description="Basic and acidic residues" evidence="5">
    <location>
        <begin position="512"/>
        <end position="523"/>
    </location>
</feature>
<dbReference type="Pfam" id="PF25624">
    <property type="entry name" value="PH_S11IP_C"/>
    <property type="match status" value="1"/>
</dbReference>
<feature type="compositionally biased region" description="Low complexity" evidence="5">
    <location>
        <begin position="923"/>
        <end position="934"/>
    </location>
</feature>
<comment type="caution">
    <text evidence="9">The sequence shown here is derived from an EMBL/GenBank/DDBJ whole genome shotgun (WGS) entry which is preliminary data.</text>
</comment>
<evidence type="ECO:0000256" key="4">
    <source>
        <dbReference type="ARBA" id="ARBA00022737"/>
    </source>
</evidence>
<dbReference type="InterPro" id="IPR032675">
    <property type="entry name" value="LRR_dom_sf"/>
</dbReference>
<comment type="subcellular location">
    <subcellularLocation>
        <location evidence="1">Cytoplasm</location>
    </subcellularLocation>
</comment>
<feature type="domain" description="STK11-interacting protein C-terminal PH" evidence="8">
    <location>
        <begin position="1655"/>
        <end position="1785"/>
    </location>
</feature>
<sequence>MASGTSPPSGLLSLVSVSPTSYGSTIRQNEPSGIGLIGLRKLCALLRNEGDRVLSGQSVFTLTSDVLSHLLVSCRRHSIVLSEQASAAPDPPIRSPTFVINRRVETGQIPHSLQDEWNAHIQFIKDFMLSTPNLKVVHNQGTLSFPISLHRFCNINKLQLRRIPIHMVEGLQMHRQSLESLVIYRGVNALKDLLECCGGDRSAPLTWPRLKALSLMFNTIPDLDDSLRLLPHVETLDLSHNCLEKCDVYLEYLGDLVFISLAYNLLTSVPSFSLSSRTSLVSLVLRGNNLDQIKGIENLTVLEELDLGENCISDHSFLEPLAYLTRLGQLQLDANPLFYHRRHRRLTASCLSRQSLSLEFELDKRKLTLSEITYYSPRNGQRNYKKIPGETAENLSPQRSSTPERRPSLSSGIGTELESSDIVVRSPRRSKRKRLKPRETEILETSGDFTSSRDASPGTTPRRNETMRMRTEEALRTKEQVEELRRHFGPNWLQAIEDRNIFNKDRSDASARYLSDDVSKSDNDTNITTGKLKNSKTKKKEKFTQHKKASPLASEPTSKTDTGDEWGVKSGDDQVPVNNLPVEADVPDSKSAGSTTCPSDSDVFTSSEKTEVANPIMAALARLAAQQAEGDVNTAPKIEGGTANDADQTAEILTEDNSASEYSNTPAKHFISSDETAVNSSTAVSKLSKQIEALSPIKSADEAQTSILESSENGSSTADVERSTSLDSSADIQLDEMELTEPMVATLPQQDNKMILLSWSLSYLLEKDIKDKLTEKLELGSLQSMESRTVSDGGEGLGYDSVCRNADEKIELTLRFDYINKDRQKRSYLLDAADCKAVIDHLQPFLDARVEEAKAKLAAVMQCLRCNRNFLKSEVLKKEKKLPSSGNLQDLKALQELMDKTAFMCPKCGSSIVIDFIPSASEPTATTASTSSTPLGSYNSSEGWMEKGKQKSVAKLTRMKSSDKFDLVPGSRVSQLVRKESSSSLLDFSRSRQSSVKSNGSVTKDSRANGIENSRDRSNAFSANKMSRSVAVLKRERSVSEQGELIPIEDYFEDESVNTDVSSSRLAAMTTSIRGDYSTAGSKASVRRSSLKQTTDGDTGPEIQARPIDKAGRGSSDMADSGFLSGVLSHSLDQTKTVSTFSSGLTSQDDPGRSELSKGLDSQREADGGRKRKMSTTSQHKHLSAMEELVNSMVQEGHSIDNQISTSQGSLGHRSMSVSAFRDLVSSSPSNNRRGSKSSPTEAAMIAATFQRSDSASSIAVLSSGNSVGDDACSGILSFTLGNGSKIVNEANEGKVVTQSREGENEAVPRVVSPLSSDICSSMVSSVYESSVKTLNTDGINGQRMDGVNHGSTENVSTPIPVAVGGGSDSSSSSEDMISIYDLPRKPKKSRSKKSSKVRQSKEFSEFSQAAAEFSNNQGGGNRNSPFHEDVTEDRDNIDTTDGRNLDRGIETLPSKQARSVELPGYSNTNNINGENDSRSDSETEVFNEMDVTPKYAFHHLNHRLTLYLMMTLFEPHEEFVCKIQGEFSQYIIDESYEGIFVMSSARFYILKIMSEDHMQDPSQWVNCIEIQPIPELRYIDLGLGAQSLRLEFVTDCSSYTIITRNRDRTTQFIDVLHTNLAKYAVSHGIASHVVVNEDVDQTTLDNLDKDVLSKVNPDQKLLLYCMGFIQRGITNQFPVSFVIGTNDICLVRTSHQWPQPRLQAPITVETVGRQFVVLERQLVNNVASVSVDESSLRKISLELFNEKEGVSTHWNITLTSRQTSLDFVDALSIPWKREFGVEMDVGYSELNF</sequence>
<reference evidence="9" key="1">
    <citation type="journal article" date="2023" name="G3 (Bethesda)">
        <title>A reference genome for the long-term kleptoplast-retaining sea slug Elysia crispata morphotype clarki.</title>
        <authorList>
            <person name="Eastman K.E."/>
            <person name="Pendleton A.L."/>
            <person name="Shaikh M.A."/>
            <person name="Suttiyut T."/>
            <person name="Ogas R."/>
            <person name="Tomko P."/>
            <person name="Gavelis G."/>
            <person name="Widhalm J.R."/>
            <person name="Wisecaver J.H."/>
        </authorList>
    </citation>
    <scope>NUCLEOTIDE SEQUENCE</scope>
    <source>
        <strain evidence="9">ECLA1</strain>
    </source>
</reference>
<proteinExistence type="predicted"/>
<feature type="region of interest" description="Disordered" evidence="5">
    <location>
        <begin position="923"/>
        <end position="952"/>
    </location>
</feature>
<dbReference type="Proteomes" id="UP001283361">
    <property type="component" value="Unassembled WGS sequence"/>
</dbReference>
<dbReference type="EMBL" id="JAWDGP010001591">
    <property type="protein sequence ID" value="KAK3790040.1"/>
    <property type="molecule type" value="Genomic_DNA"/>
</dbReference>
<evidence type="ECO:0000313" key="9">
    <source>
        <dbReference type="EMBL" id="KAK3790040.1"/>
    </source>
</evidence>
<organism evidence="9 10">
    <name type="scientific">Elysia crispata</name>
    <name type="common">lettuce slug</name>
    <dbReference type="NCBI Taxonomy" id="231223"/>
    <lineage>
        <taxon>Eukaryota</taxon>
        <taxon>Metazoa</taxon>
        <taxon>Spiralia</taxon>
        <taxon>Lophotrochozoa</taxon>
        <taxon>Mollusca</taxon>
        <taxon>Gastropoda</taxon>
        <taxon>Heterobranchia</taxon>
        <taxon>Euthyneura</taxon>
        <taxon>Panpulmonata</taxon>
        <taxon>Sacoglossa</taxon>
        <taxon>Placobranchoidea</taxon>
        <taxon>Plakobranchidae</taxon>
        <taxon>Elysia</taxon>
    </lineage>
</organism>
<feature type="domain" description="Serine/threonine-protein kinase 11-interacting protein PH" evidence="7">
    <location>
        <begin position="736"/>
        <end position="849"/>
    </location>
</feature>
<feature type="compositionally biased region" description="Polar residues" evidence="5">
    <location>
        <begin position="447"/>
        <end position="458"/>
    </location>
</feature>
<evidence type="ECO:0008006" key="11">
    <source>
        <dbReference type="Google" id="ProtNLM"/>
    </source>
</evidence>
<dbReference type="SUPFAM" id="SSF52075">
    <property type="entry name" value="Outer arm dynein light chain 1"/>
    <property type="match status" value="1"/>
</dbReference>
<feature type="region of interest" description="Disordered" evidence="5">
    <location>
        <begin position="512"/>
        <end position="606"/>
    </location>
</feature>
<evidence type="ECO:0000259" key="7">
    <source>
        <dbReference type="Pfam" id="PF25357"/>
    </source>
</evidence>